<dbReference type="Pfam" id="PF01914">
    <property type="entry name" value="MarC"/>
    <property type="match status" value="1"/>
</dbReference>
<feature type="transmembrane region" description="Helical" evidence="7">
    <location>
        <begin position="138"/>
        <end position="160"/>
    </location>
</feature>
<dbReference type="NCBIfam" id="TIGR00427">
    <property type="entry name" value="NAAT family transporter"/>
    <property type="match status" value="1"/>
</dbReference>
<feature type="transmembrane region" description="Helical" evidence="7">
    <location>
        <begin position="172"/>
        <end position="194"/>
    </location>
</feature>
<dbReference type="OrthoDB" id="21094at2"/>
<protein>
    <recommendedName>
        <fullName evidence="7">UPF0056 membrane protein</fullName>
    </recommendedName>
</protein>
<proteinExistence type="inferred from homology"/>
<dbReference type="RefSeq" id="WP_115594304.1">
    <property type="nucleotide sequence ID" value="NZ_QRHA01000013.1"/>
</dbReference>
<comment type="similarity">
    <text evidence="2 7">Belongs to the UPF0056 (MarC) family.</text>
</comment>
<dbReference type="Proteomes" id="UP000256561">
    <property type="component" value="Unassembled WGS sequence"/>
</dbReference>
<dbReference type="PANTHER" id="PTHR33508:SF10">
    <property type="entry name" value="UPF0056 INNER MEMBRANE PROTEIN YHGN"/>
    <property type="match status" value="1"/>
</dbReference>
<keyword evidence="9" id="KW-1185">Reference proteome</keyword>
<feature type="transmembrane region" description="Helical" evidence="7">
    <location>
        <begin position="104"/>
        <end position="126"/>
    </location>
</feature>
<comment type="subcellular location">
    <subcellularLocation>
        <location evidence="1 7">Cell membrane</location>
        <topology evidence="1 7">Multi-pass membrane protein</topology>
    </subcellularLocation>
</comment>
<keyword evidence="3" id="KW-1003">Cell membrane</keyword>
<dbReference type="GO" id="GO:0005886">
    <property type="term" value="C:plasma membrane"/>
    <property type="evidence" value="ECO:0007669"/>
    <property type="project" value="UniProtKB-SubCell"/>
</dbReference>
<keyword evidence="6 7" id="KW-0472">Membrane</keyword>
<keyword evidence="4 7" id="KW-0812">Transmembrane</keyword>
<dbReference type="AlphaFoldDB" id="A0A3D8M3C9"/>
<sequence>MDTWSAAVMLFLIMDPLGNLPVFMSVLKMIEPKRRRMILIRELLFAAGILFIFLFSGQAVLDFLNVKQETVSIAGGIILFLIALKMIFPQAGNPSGLALGEEPFLVPLAIPMIAGPSTLAALILLSNQDPDRMLDWSIALGSAWLISSVILMFSGLFHRLLGERGLTAMERLMGMILVMIAIQMFLDGVSQYFVQATSESVL</sequence>
<dbReference type="PANTHER" id="PTHR33508">
    <property type="entry name" value="UPF0056 MEMBRANE PROTEIN YHCE"/>
    <property type="match status" value="1"/>
</dbReference>
<evidence type="ECO:0000256" key="1">
    <source>
        <dbReference type="ARBA" id="ARBA00004651"/>
    </source>
</evidence>
<gene>
    <name evidence="8" type="ORF">DXV75_15340</name>
</gene>
<evidence type="ECO:0000313" key="9">
    <source>
        <dbReference type="Proteomes" id="UP000256561"/>
    </source>
</evidence>
<dbReference type="EMBL" id="QRHA01000013">
    <property type="protein sequence ID" value="RDV24199.1"/>
    <property type="molecule type" value="Genomic_DNA"/>
</dbReference>
<evidence type="ECO:0000256" key="2">
    <source>
        <dbReference type="ARBA" id="ARBA00009784"/>
    </source>
</evidence>
<keyword evidence="5 7" id="KW-1133">Transmembrane helix</keyword>
<comment type="caution">
    <text evidence="8">The sequence shown here is derived from an EMBL/GenBank/DDBJ whole genome shotgun (WGS) entry which is preliminary data.</text>
</comment>
<accession>A0A3D8M3C9</accession>
<organism evidence="8 9">
    <name type="scientific">Alteromonas aestuariivivens</name>
    <dbReference type="NCBI Taxonomy" id="1938339"/>
    <lineage>
        <taxon>Bacteria</taxon>
        <taxon>Pseudomonadati</taxon>
        <taxon>Pseudomonadota</taxon>
        <taxon>Gammaproteobacteria</taxon>
        <taxon>Alteromonadales</taxon>
        <taxon>Alteromonadaceae</taxon>
        <taxon>Alteromonas/Salinimonas group</taxon>
        <taxon>Alteromonas</taxon>
    </lineage>
</organism>
<dbReference type="InterPro" id="IPR002771">
    <property type="entry name" value="Multi_antbiot-R_MarC"/>
</dbReference>
<name>A0A3D8M3C9_9ALTE</name>
<dbReference type="NCBIfam" id="NF008010">
    <property type="entry name" value="PRK10739.1"/>
    <property type="match status" value="1"/>
</dbReference>
<feature type="transmembrane region" description="Helical" evidence="7">
    <location>
        <begin position="6"/>
        <end position="27"/>
    </location>
</feature>
<evidence type="ECO:0000313" key="8">
    <source>
        <dbReference type="EMBL" id="RDV24199.1"/>
    </source>
</evidence>
<evidence type="ECO:0000256" key="3">
    <source>
        <dbReference type="ARBA" id="ARBA00022475"/>
    </source>
</evidence>
<evidence type="ECO:0000256" key="5">
    <source>
        <dbReference type="ARBA" id="ARBA00022989"/>
    </source>
</evidence>
<reference evidence="9" key="1">
    <citation type="submission" date="2018-08" db="EMBL/GenBank/DDBJ databases">
        <authorList>
            <person name="Zhang J."/>
            <person name="Du Z.-J."/>
        </authorList>
    </citation>
    <scope>NUCLEOTIDE SEQUENCE [LARGE SCALE GENOMIC DNA]</scope>
    <source>
        <strain evidence="9">KCTC 52655</strain>
    </source>
</reference>
<evidence type="ECO:0000256" key="4">
    <source>
        <dbReference type="ARBA" id="ARBA00022692"/>
    </source>
</evidence>
<feature type="transmembrane region" description="Helical" evidence="7">
    <location>
        <begin position="73"/>
        <end position="92"/>
    </location>
</feature>
<feature type="transmembrane region" description="Helical" evidence="7">
    <location>
        <begin position="39"/>
        <end position="61"/>
    </location>
</feature>
<evidence type="ECO:0000256" key="6">
    <source>
        <dbReference type="ARBA" id="ARBA00023136"/>
    </source>
</evidence>
<evidence type="ECO:0000256" key="7">
    <source>
        <dbReference type="RuleBase" id="RU362048"/>
    </source>
</evidence>